<comment type="caution">
    <text evidence="1">The sequence shown here is derived from an EMBL/GenBank/DDBJ whole genome shotgun (WGS) entry which is preliminary data.</text>
</comment>
<dbReference type="Proteomes" id="UP001595812">
    <property type="component" value="Unassembled WGS sequence"/>
</dbReference>
<dbReference type="RefSeq" id="WP_386097409.1">
    <property type="nucleotide sequence ID" value="NZ_JBHSAT010000004.1"/>
</dbReference>
<dbReference type="PANTHER" id="PTHR41339:SF1">
    <property type="entry name" value="SECRETED PROTEIN"/>
    <property type="match status" value="1"/>
</dbReference>
<sequence length="401" mass="41125">MKHNFLLGLAIVGMIFTSCTSDDTADIIINDNSVINNNGGGNNGGGAETIFLSGTFTEDLTLDPNNTYKLNGALIMASGTTLTIPAGTTINALAQGSNIYIAISAGAQIIANGTSGSPIVMTSDSSAPQAGDWGGLILLGNAPINSVTGTATATSEIASLPYGGTASDDNSGILRYVRVQYSGGSADGQSENNGISFYGVGNGTTVEYIQVFEGKDDGVEFFGGTVNVDFVSVVNAQDDSIDWTEGYTGTITNAYVQHGAEHDKGIEADGYNTDIGNNSDPIFFSKPNVNNLTIIGNGSDTGNEAIRLRAGTQGIFTNVALEGFAEGFDLDGDAGATSDNPTGTGVINGDLSVTDVLFTDVTLQVKNDTGETFMDSDFLSGVGNGTGTDYATWGAGWTVGN</sequence>
<dbReference type="InterPro" id="IPR011050">
    <property type="entry name" value="Pectin_lyase_fold/virulence"/>
</dbReference>
<gene>
    <name evidence="1" type="ORF">ACFOSX_04430</name>
</gene>
<keyword evidence="2" id="KW-1185">Reference proteome</keyword>
<dbReference type="EMBL" id="JBHSAT010000004">
    <property type="protein sequence ID" value="MFC3876471.1"/>
    <property type="molecule type" value="Genomic_DNA"/>
</dbReference>
<accession>A0ABV8AIE3</accession>
<reference evidence="2" key="1">
    <citation type="journal article" date="2019" name="Int. J. Syst. Evol. Microbiol.">
        <title>The Global Catalogue of Microorganisms (GCM) 10K type strain sequencing project: providing services to taxonomists for standard genome sequencing and annotation.</title>
        <authorList>
            <consortium name="The Broad Institute Genomics Platform"/>
            <consortium name="The Broad Institute Genome Sequencing Center for Infectious Disease"/>
            <person name="Wu L."/>
            <person name="Ma J."/>
        </authorList>
    </citation>
    <scope>NUCLEOTIDE SEQUENCE [LARGE SCALE GENOMIC DNA]</scope>
    <source>
        <strain evidence="2">CECT 8979</strain>
    </source>
</reference>
<dbReference type="SUPFAM" id="SSF51126">
    <property type="entry name" value="Pectin lyase-like"/>
    <property type="match status" value="1"/>
</dbReference>
<proteinExistence type="predicted"/>
<organism evidence="1 2">
    <name type="scientific">Winogradskyella maritima</name>
    <dbReference type="NCBI Taxonomy" id="1517766"/>
    <lineage>
        <taxon>Bacteria</taxon>
        <taxon>Pseudomonadati</taxon>
        <taxon>Bacteroidota</taxon>
        <taxon>Flavobacteriia</taxon>
        <taxon>Flavobacteriales</taxon>
        <taxon>Flavobacteriaceae</taxon>
        <taxon>Winogradskyella</taxon>
    </lineage>
</organism>
<protein>
    <submittedName>
        <fullName evidence="1">Multidrug transporter</fullName>
    </submittedName>
</protein>
<dbReference type="PROSITE" id="PS51257">
    <property type="entry name" value="PROKAR_LIPOPROTEIN"/>
    <property type="match status" value="1"/>
</dbReference>
<evidence type="ECO:0000313" key="2">
    <source>
        <dbReference type="Proteomes" id="UP001595812"/>
    </source>
</evidence>
<dbReference type="PANTHER" id="PTHR41339">
    <property type="entry name" value="LIPL48"/>
    <property type="match status" value="1"/>
</dbReference>
<name>A0ABV8AIE3_9FLAO</name>
<evidence type="ECO:0000313" key="1">
    <source>
        <dbReference type="EMBL" id="MFC3876471.1"/>
    </source>
</evidence>